<dbReference type="AlphaFoldDB" id="A0A3N4HGF6"/>
<keyword evidence="3" id="KW-1185">Reference proteome</keyword>
<dbReference type="EMBL" id="ML119927">
    <property type="protein sequence ID" value="RPA71461.1"/>
    <property type="molecule type" value="Genomic_DNA"/>
</dbReference>
<accession>A0A3N4HGF6</accession>
<reference evidence="2 3" key="1">
    <citation type="journal article" date="2018" name="Nat. Ecol. Evol.">
        <title>Pezizomycetes genomes reveal the molecular basis of ectomycorrhizal truffle lifestyle.</title>
        <authorList>
            <person name="Murat C."/>
            <person name="Payen T."/>
            <person name="Noel B."/>
            <person name="Kuo A."/>
            <person name="Morin E."/>
            <person name="Chen J."/>
            <person name="Kohler A."/>
            <person name="Krizsan K."/>
            <person name="Balestrini R."/>
            <person name="Da Silva C."/>
            <person name="Montanini B."/>
            <person name="Hainaut M."/>
            <person name="Levati E."/>
            <person name="Barry K.W."/>
            <person name="Belfiori B."/>
            <person name="Cichocki N."/>
            <person name="Clum A."/>
            <person name="Dockter R.B."/>
            <person name="Fauchery L."/>
            <person name="Guy J."/>
            <person name="Iotti M."/>
            <person name="Le Tacon F."/>
            <person name="Lindquist E.A."/>
            <person name="Lipzen A."/>
            <person name="Malagnac F."/>
            <person name="Mello A."/>
            <person name="Molinier V."/>
            <person name="Miyauchi S."/>
            <person name="Poulain J."/>
            <person name="Riccioni C."/>
            <person name="Rubini A."/>
            <person name="Sitrit Y."/>
            <person name="Splivallo R."/>
            <person name="Traeger S."/>
            <person name="Wang M."/>
            <person name="Zifcakova L."/>
            <person name="Wipf D."/>
            <person name="Zambonelli A."/>
            <person name="Paolocci F."/>
            <person name="Nowrousian M."/>
            <person name="Ottonello S."/>
            <person name="Baldrian P."/>
            <person name="Spatafora J.W."/>
            <person name="Henrissat B."/>
            <person name="Nagy L.G."/>
            <person name="Aury J.M."/>
            <person name="Wincker P."/>
            <person name="Grigoriev I.V."/>
            <person name="Bonfante P."/>
            <person name="Martin F.M."/>
        </authorList>
    </citation>
    <scope>NUCLEOTIDE SEQUENCE [LARGE SCALE GENOMIC DNA]</scope>
    <source>
        <strain evidence="2 3">RN42</strain>
    </source>
</reference>
<feature type="compositionally biased region" description="Polar residues" evidence="1">
    <location>
        <begin position="349"/>
        <end position="358"/>
    </location>
</feature>
<dbReference type="Proteomes" id="UP000275078">
    <property type="component" value="Unassembled WGS sequence"/>
</dbReference>
<evidence type="ECO:0000256" key="1">
    <source>
        <dbReference type="SAM" id="MobiDB-lite"/>
    </source>
</evidence>
<evidence type="ECO:0000313" key="2">
    <source>
        <dbReference type="EMBL" id="RPA71461.1"/>
    </source>
</evidence>
<protein>
    <submittedName>
        <fullName evidence="2">Uncharacterized protein</fullName>
    </submittedName>
</protein>
<organism evidence="2 3">
    <name type="scientific">Ascobolus immersus RN42</name>
    <dbReference type="NCBI Taxonomy" id="1160509"/>
    <lineage>
        <taxon>Eukaryota</taxon>
        <taxon>Fungi</taxon>
        <taxon>Dikarya</taxon>
        <taxon>Ascomycota</taxon>
        <taxon>Pezizomycotina</taxon>
        <taxon>Pezizomycetes</taxon>
        <taxon>Pezizales</taxon>
        <taxon>Ascobolaceae</taxon>
        <taxon>Ascobolus</taxon>
    </lineage>
</organism>
<evidence type="ECO:0000313" key="3">
    <source>
        <dbReference type="Proteomes" id="UP000275078"/>
    </source>
</evidence>
<proteinExistence type="predicted"/>
<gene>
    <name evidence="2" type="ORF">BJ508DRAFT_315600</name>
</gene>
<name>A0A3N4HGF6_ASCIM</name>
<sequence length="535" mass="60949">MGCTPSHDNTGSTLCTFPSFTTSHSLRHDEQSNKHASLLDRTLDADTSTFSCPLGSAILRIVVYVFLRFRQRLWEGFSFTSANKREHFGVHSGLQERRFRRSLGKLFGAGSGFHFALKTRSDEFPQHSFPHGRRFLSAFAASKTRISFGVLVRCLTTISATKNDSTDVRKAHFGEEVTSDRTIAFIIEFHSEEPQAGDSMRPHLTDFHPPRSEKKARNIQDFQNNYNLPRPLMALFADIPNELKLEIAYQTADWETFTAFRQADRTNFSLLSNYFCIRQWASRLSSQQRLDPRNTLVTRFLSGISNEAICFLSQLFTGSVATASSSAPKRRSTRLRNASTEQDSESKQHQNVTPSTKDVNVDFTDSRNLEIFMKLTNWKSWTGVATIQSSTSAATKFPLPSDKERFRYVYGAWGSGGASPTGNLMMMRTRDPTIDVHNFRIESGVQRLHQKCVFQIFGCGRRPPIHEPACPLSKPKRQVRETRYWKRIRMLLGIWYEDAVGPQRDWDTFGELKGHFNEVKTTLLEIQHCSSGLPK</sequence>
<feature type="region of interest" description="Disordered" evidence="1">
    <location>
        <begin position="327"/>
        <end position="359"/>
    </location>
</feature>